<organism evidence="10 11">
    <name type="scientific">Schaalia naturae</name>
    <dbReference type="NCBI Taxonomy" id="635203"/>
    <lineage>
        <taxon>Bacteria</taxon>
        <taxon>Bacillati</taxon>
        <taxon>Actinomycetota</taxon>
        <taxon>Actinomycetes</taxon>
        <taxon>Actinomycetales</taxon>
        <taxon>Actinomycetaceae</taxon>
        <taxon>Schaalia</taxon>
    </lineage>
</organism>
<evidence type="ECO:0000256" key="7">
    <source>
        <dbReference type="ARBA" id="ARBA00023204"/>
    </source>
</evidence>
<dbReference type="InterPro" id="IPR045562">
    <property type="entry name" value="RecG_dom3_C"/>
</dbReference>
<comment type="caution">
    <text evidence="10">The sequence shown here is derived from an EMBL/GenBank/DDBJ whole genome shotgun (WGS) entry which is preliminary data.</text>
</comment>
<evidence type="ECO:0000256" key="3">
    <source>
        <dbReference type="ARBA" id="ARBA00022801"/>
    </source>
</evidence>
<keyword evidence="5" id="KW-0067">ATP-binding</keyword>
<dbReference type="SUPFAM" id="SSF52540">
    <property type="entry name" value="P-loop containing nucleoside triphosphate hydrolases"/>
    <property type="match status" value="2"/>
</dbReference>
<dbReference type="PROSITE" id="PS51192">
    <property type="entry name" value="HELICASE_ATP_BIND_1"/>
    <property type="match status" value="1"/>
</dbReference>
<evidence type="ECO:0000256" key="1">
    <source>
        <dbReference type="ARBA" id="ARBA00022741"/>
    </source>
</evidence>
<dbReference type="Pfam" id="PF00271">
    <property type="entry name" value="Helicase_C"/>
    <property type="match status" value="1"/>
</dbReference>
<keyword evidence="3" id="KW-0378">Hydrolase</keyword>
<keyword evidence="4 10" id="KW-0347">Helicase</keyword>
<dbReference type="Pfam" id="PF00270">
    <property type="entry name" value="DEAD"/>
    <property type="match status" value="1"/>
</dbReference>
<reference evidence="11" key="1">
    <citation type="journal article" date="2019" name="Int. J. Syst. Evol. Microbiol.">
        <title>The Global Catalogue of Microorganisms (GCM) 10K type strain sequencing project: providing services to taxonomists for standard genome sequencing and annotation.</title>
        <authorList>
            <consortium name="The Broad Institute Genomics Platform"/>
            <consortium name="The Broad Institute Genome Sequencing Center for Infectious Disease"/>
            <person name="Wu L."/>
            <person name="Ma J."/>
        </authorList>
    </citation>
    <scope>NUCLEOTIDE SEQUENCE [LARGE SCALE GENOMIC DNA]</scope>
    <source>
        <strain evidence="11">CCUG 56698</strain>
    </source>
</reference>
<dbReference type="PANTHER" id="PTHR47964:SF1">
    <property type="entry name" value="ATP-DEPENDENT DNA HELICASE HOMOLOG RECG, CHLOROPLASTIC"/>
    <property type="match status" value="1"/>
</dbReference>
<feature type="domain" description="Helicase C-terminal" evidence="9">
    <location>
        <begin position="479"/>
        <end position="654"/>
    </location>
</feature>
<dbReference type="GO" id="GO:0004386">
    <property type="term" value="F:helicase activity"/>
    <property type="evidence" value="ECO:0007669"/>
    <property type="project" value="UniProtKB-KW"/>
</dbReference>
<dbReference type="SMART" id="SM00490">
    <property type="entry name" value="HELICc"/>
    <property type="match status" value="1"/>
</dbReference>
<dbReference type="InterPro" id="IPR047112">
    <property type="entry name" value="RecG/Mfd"/>
</dbReference>
<keyword evidence="6" id="KW-0238">DNA-binding</keyword>
<dbReference type="InterPro" id="IPR014001">
    <property type="entry name" value="Helicase_ATP-bd"/>
</dbReference>
<dbReference type="InterPro" id="IPR011545">
    <property type="entry name" value="DEAD/DEAH_box_helicase_dom"/>
</dbReference>
<evidence type="ECO:0000256" key="5">
    <source>
        <dbReference type="ARBA" id="ARBA00022840"/>
    </source>
</evidence>
<dbReference type="SMART" id="SM00487">
    <property type="entry name" value="DEXDc"/>
    <property type="match status" value="1"/>
</dbReference>
<name>A0ABW2SKZ5_9ACTO</name>
<dbReference type="PROSITE" id="PS51194">
    <property type="entry name" value="HELICASE_CTER"/>
    <property type="match status" value="1"/>
</dbReference>
<dbReference type="RefSeq" id="WP_380973243.1">
    <property type="nucleotide sequence ID" value="NZ_JBHTEF010000001.1"/>
</dbReference>
<dbReference type="Gene3D" id="3.40.50.300">
    <property type="entry name" value="P-loop containing nucleotide triphosphate hydrolases"/>
    <property type="match status" value="2"/>
</dbReference>
<dbReference type="Pfam" id="PF19833">
    <property type="entry name" value="RecG_dom3_C"/>
    <property type="match status" value="1"/>
</dbReference>
<dbReference type="InterPro" id="IPR012340">
    <property type="entry name" value="NA-bd_OB-fold"/>
</dbReference>
<dbReference type="Proteomes" id="UP001596527">
    <property type="component" value="Unassembled WGS sequence"/>
</dbReference>
<feature type="domain" description="Helicase ATP-binding" evidence="8">
    <location>
        <begin position="284"/>
        <end position="457"/>
    </location>
</feature>
<dbReference type="Gene3D" id="2.40.50.140">
    <property type="entry name" value="Nucleic acid-binding proteins"/>
    <property type="match status" value="1"/>
</dbReference>
<keyword evidence="7" id="KW-0234">DNA repair</keyword>
<keyword evidence="11" id="KW-1185">Reference proteome</keyword>
<protein>
    <submittedName>
        <fullName evidence="10">ATP-dependent DNA helicase RecG</fullName>
    </submittedName>
</protein>
<evidence type="ECO:0000313" key="10">
    <source>
        <dbReference type="EMBL" id="MFC7580801.1"/>
    </source>
</evidence>
<sequence>MSALDIPLSLRLPRATARKLDAVGMRTVGDLLSLPPRRYDHWGALTRMSGLREGEDVTLLAEVVSQRLIPNRSRAGVRLEVTLTDGADQMAATFFAHSEYRLAPHRRLLIPGSTFLFAGRVGSFRGNLQLTHPQFEGAEDESEDDIRRRQERPIPIYPGGSGLTSWVIARAVAMVLDQLDDADVPDPVPEEVRTRRDVLAHAEALRLLHAPSSDLDHRRARQSLAFEEAFVLEAGLLAARAGVSGEQAPACPVSDNAVLEALLGHLPFTLTEAQRSALAEIQEDLSLTRPMQRLLQGDVGSGKTVVALAAMCQVVGAGHQAALLAPTGILAQQHAESLRRLLEPVRQAGREVPLRVLTGASGARARREVDEVVRGTDPAIVVGTHALLQDTVRFADLGLVVVDEQHRFGVAQRDRLRRPSGADGDSRRVAHQLVMTATPIPRTVAMTVFGDLDETRMTGLPPGRTPVRTYLVDAANAAWMDRVWARAREEVASGGRVYVVCPRIDEDDAVADADAEAPGGSRPPLASVAAVAQSLRASTPLAGLGIQELHGKMPQARKTQVMEDFTSGRAPVVVATTVVEIGVDIPEASLMVILDAQQFGLSQLHQLRGRVGRSERESVCLAVHRHEAGAATMERLRAFEGTTDGFELANEDLRLRREGDVLGADQSGHTSGLRFLSVQRDEALIRVAREEAADVVARDPRLAGHPDLAASVRARSGSDLVWMERS</sequence>
<evidence type="ECO:0000259" key="8">
    <source>
        <dbReference type="PROSITE" id="PS51192"/>
    </source>
</evidence>
<keyword evidence="1" id="KW-0547">Nucleotide-binding</keyword>
<gene>
    <name evidence="10" type="ORF">ACFQWG_06270</name>
</gene>
<evidence type="ECO:0000256" key="2">
    <source>
        <dbReference type="ARBA" id="ARBA00022763"/>
    </source>
</evidence>
<dbReference type="EMBL" id="JBHTEF010000001">
    <property type="protein sequence ID" value="MFC7580801.1"/>
    <property type="molecule type" value="Genomic_DNA"/>
</dbReference>
<dbReference type="CDD" id="cd04488">
    <property type="entry name" value="RecG_wedge_OBF"/>
    <property type="match status" value="1"/>
</dbReference>
<dbReference type="InterPro" id="IPR001650">
    <property type="entry name" value="Helicase_C-like"/>
</dbReference>
<accession>A0ABW2SKZ5</accession>
<proteinExistence type="predicted"/>
<evidence type="ECO:0000256" key="4">
    <source>
        <dbReference type="ARBA" id="ARBA00022806"/>
    </source>
</evidence>
<evidence type="ECO:0000256" key="6">
    <source>
        <dbReference type="ARBA" id="ARBA00023125"/>
    </source>
</evidence>
<dbReference type="PANTHER" id="PTHR47964">
    <property type="entry name" value="ATP-DEPENDENT DNA HELICASE HOMOLOG RECG, CHLOROPLASTIC"/>
    <property type="match status" value="1"/>
</dbReference>
<dbReference type="InterPro" id="IPR027417">
    <property type="entry name" value="P-loop_NTPase"/>
</dbReference>
<evidence type="ECO:0000313" key="11">
    <source>
        <dbReference type="Proteomes" id="UP001596527"/>
    </source>
</evidence>
<dbReference type="SUPFAM" id="SSF50249">
    <property type="entry name" value="Nucleic acid-binding proteins"/>
    <property type="match status" value="1"/>
</dbReference>
<evidence type="ECO:0000259" key="9">
    <source>
        <dbReference type="PROSITE" id="PS51194"/>
    </source>
</evidence>
<keyword evidence="2" id="KW-0227">DNA damage</keyword>